<dbReference type="Pfam" id="PF07876">
    <property type="entry name" value="Dabb"/>
    <property type="match status" value="1"/>
</dbReference>
<keyword evidence="4" id="KW-1185">Reference proteome</keyword>
<sequence length="110" mass="12364">MTIYHVVLFKFKALVPVEEVRAACDRMLALKTNCVHPETKQEYVQTSVGGKDNSPEGLADGITHAFISQFENEEDRKYYLTDDPAHLSFTKSIGPLLDKAQVIDFMPGVF</sequence>
<proteinExistence type="predicted"/>
<evidence type="ECO:0000313" key="3">
    <source>
        <dbReference type="EMBL" id="ORY60971.1"/>
    </source>
</evidence>
<dbReference type="Proteomes" id="UP000193689">
    <property type="component" value="Unassembled WGS sequence"/>
</dbReference>
<name>A0A1Y2DNV7_9PEZI</name>
<dbReference type="InterPro" id="IPR044662">
    <property type="entry name" value="HS1/DABB1-like"/>
</dbReference>
<dbReference type="RefSeq" id="XP_040713198.1">
    <property type="nucleotide sequence ID" value="XM_040860854.1"/>
</dbReference>
<comment type="caution">
    <text evidence="3">The sequence shown here is derived from an EMBL/GenBank/DDBJ whole genome shotgun (WGS) entry which is preliminary data.</text>
</comment>
<evidence type="ECO:0000256" key="1">
    <source>
        <dbReference type="ARBA" id="ARBA00011738"/>
    </source>
</evidence>
<dbReference type="SMART" id="SM00886">
    <property type="entry name" value="Dabb"/>
    <property type="match status" value="1"/>
</dbReference>
<organism evidence="3 4">
    <name type="scientific">Pseudomassariella vexata</name>
    <dbReference type="NCBI Taxonomy" id="1141098"/>
    <lineage>
        <taxon>Eukaryota</taxon>
        <taxon>Fungi</taxon>
        <taxon>Dikarya</taxon>
        <taxon>Ascomycota</taxon>
        <taxon>Pezizomycotina</taxon>
        <taxon>Sordariomycetes</taxon>
        <taxon>Xylariomycetidae</taxon>
        <taxon>Amphisphaeriales</taxon>
        <taxon>Pseudomassariaceae</taxon>
        <taxon>Pseudomassariella</taxon>
    </lineage>
</organism>
<dbReference type="PROSITE" id="PS51502">
    <property type="entry name" value="S_R_A_B_BARREL"/>
    <property type="match status" value="1"/>
</dbReference>
<dbReference type="PANTHER" id="PTHR33178:SF10">
    <property type="entry name" value="STRESS-RESPONSE A_B BARREL DOMAIN-CONTAINING PROTEIN"/>
    <property type="match status" value="1"/>
</dbReference>
<dbReference type="OrthoDB" id="1601230at2759"/>
<dbReference type="EMBL" id="MCFJ01000011">
    <property type="protein sequence ID" value="ORY60971.1"/>
    <property type="molecule type" value="Genomic_DNA"/>
</dbReference>
<evidence type="ECO:0000313" key="4">
    <source>
        <dbReference type="Proteomes" id="UP000193689"/>
    </source>
</evidence>
<protein>
    <submittedName>
        <fullName evidence="3">Stress responsive A/B barrel domain protein</fullName>
    </submittedName>
</protein>
<dbReference type="SUPFAM" id="SSF54909">
    <property type="entry name" value="Dimeric alpha+beta barrel"/>
    <property type="match status" value="1"/>
</dbReference>
<feature type="domain" description="Stress-response A/B barrel" evidence="2">
    <location>
        <begin position="3"/>
        <end position="105"/>
    </location>
</feature>
<reference evidence="3 4" key="1">
    <citation type="submission" date="2016-07" db="EMBL/GenBank/DDBJ databases">
        <title>Pervasive Adenine N6-methylation of Active Genes in Fungi.</title>
        <authorList>
            <consortium name="DOE Joint Genome Institute"/>
            <person name="Mondo S.J."/>
            <person name="Dannebaum R.O."/>
            <person name="Kuo R.C."/>
            <person name="Labutti K."/>
            <person name="Haridas S."/>
            <person name="Kuo A."/>
            <person name="Salamov A."/>
            <person name="Ahrendt S.R."/>
            <person name="Lipzen A."/>
            <person name="Sullivan W."/>
            <person name="Andreopoulos W.B."/>
            <person name="Clum A."/>
            <person name="Lindquist E."/>
            <person name="Daum C."/>
            <person name="Ramamoorthy G.K."/>
            <person name="Gryganskyi A."/>
            <person name="Culley D."/>
            <person name="Magnuson J.K."/>
            <person name="James T.Y."/>
            <person name="O'Malley M.A."/>
            <person name="Stajich J.E."/>
            <person name="Spatafora J.W."/>
            <person name="Visel A."/>
            <person name="Grigoriev I.V."/>
        </authorList>
    </citation>
    <scope>NUCLEOTIDE SEQUENCE [LARGE SCALE GENOMIC DNA]</scope>
    <source>
        <strain evidence="3 4">CBS 129021</strain>
    </source>
</reference>
<dbReference type="Gene3D" id="3.30.70.100">
    <property type="match status" value="1"/>
</dbReference>
<accession>A0A1Y2DNV7</accession>
<evidence type="ECO:0000259" key="2">
    <source>
        <dbReference type="PROSITE" id="PS51502"/>
    </source>
</evidence>
<dbReference type="PANTHER" id="PTHR33178">
    <property type="match status" value="1"/>
</dbReference>
<dbReference type="InParanoid" id="A0A1Y2DNV7"/>
<gene>
    <name evidence="3" type="ORF">BCR38DRAFT_443070</name>
</gene>
<dbReference type="STRING" id="1141098.A0A1Y2DNV7"/>
<dbReference type="InterPro" id="IPR013097">
    <property type="entry name" value="Dabb"/>
</dbReference>
<dbReference type="InterPro" id="IPR011008">
    <property type="entry name" value="Dimeric_a/b-barrel"/>
</dbReference>
<dbReference type="AlphaFoldDB" id="A0A1Y2DNV7"/>
<dbReference type="GeneID" id="63777066"/>
<comment type="subunit">
    <text evidence="1">Homodimer.</text>
</comment>